<dbReference type="AlphaFoldDB" id="A0A8K0P7M7"/>
<evidence type="ECO:0000313" key="1">
    <source>
        <dbReference type="EMBL" id="KAG8236152.1"/>
    </source>
</evidence>
<keyword evidence="2" id="KW-1185">Reference proteome</keyword>
<dbReference type="Proteomes" id="UP000792457">
    <property type="component" value="Unassembled WGS sequence"/>
</dbReference>
<accession>A0A8K0P7M7</accession>
<gene>
    <name evidence="1" type="ORF">J437_LFUL001579</name>
</gene>
<reference evidence="1" key="1">
    <citation type="submission" date="2013-04" db="EMBL/GenBank/DDBJ databases">
        <authorList>
            <person name="Qu J."/>
            <person name="Murali S.C."/>
            <person name="Bandaranaike D."/>
            <person name="Bellair M."/>
            <person name="Blankenburg K."/>
            <person name="Chao H."/>
            <person name="Dinh H."/>
            <person name="Doddapaneni H."/>
            <person name="Downs B."/>
            <person name="Dugan-Rocha S."/>
            <person name="Elkadiri S."/>
            <person name="Gnanaolivu R.D."/>
            <person name="Hernandez B."/>
            <person name="Javaid M."/>
            <person name="Jayaseelan J.C."/>
            <person name="Lee S."/>
            <person name="Li M."/>
            <person name="Ming W."/>
            <person name="Munidasa M."/>
            <person name="Muniz J."/>
            <person name="Nguyen L."/>
            <person name="Ongeri F."/>
            <person name="Osuji N."/>
            <person name="Pu L.-L."/>
            <person name="Puazo M."/>
            <person name="Qu C."/>
            <person name="Quiroz J."/>
            <person name="Raj R."/>
            <person name="Weissenberger G."/>
            <person name="Xin Y."/>
            <person name="Zou X."/>
            <person name="Han Y."/>
            <person name="Richards S."/>
            <person name="Worley K."/>
            <person name="Muzny D."/>
            <person name="Gibbs R."/>
        </authorList>
    </citation>
    <scope>NUCLEOTIDE SEQUENCE</scope>
    <source>
        <strain evidence="1">Sampled in the wild</strain>
    </source>
</reference>
<organism evidence="1 2">
    <name type="scientific">Ladona fulva</name>
    <name type="common">Scarce chaser dragonfly</name>
    <name type="synonym">Libellula fulva</name>
    <dbReference type="NCBI Taxonomy" id="123851"/>
    <lineage>
        <taxon>Eukaryota</taxon>
        <taxon>Metazoa</taxon>
        <taxon>Ecdysozoa</taxon>
        <taxon>Arthropoda</taxon>
        <taxon>Hexapoda</taxon>
        <taxon>Insecta</taxon>
        <taxon>Pterygota</taxon>
        <taxon>Palaeoptera</taxon>
        <taxon>Odonata</taxon>
        <taxon>Epiprocta</taxon>
        <taxon>Anisoptera</taxon>
        <taxon>Libelluloidea</taxon>
        <taxon>Libellulidae</taxon>
        <taxon>Ladona</taxon>
    </lineage>
</organism>
<evidence type="ECO:0000313" key="2">
    <source>
        <dbReference type="Proteomes" id="UP000792457"/>
    </source>
</evidence>
<proteinExistence type="predicted"/>
<dbReference type="EMBL" id="KZ308992">
    <property type="protein sequence ID" value="KAG8236152.1"/>
    <property type="molecule type" value="Genomic_DNA"/>
</dbReference>
<sequence>MQVMPILQCLKKLQNRRSLQLRRNLLEKLQKPKRKSKSLQQKLSRRLRVHLRQRLVAVQKHPRHPQPLPPLQKRTRKKFLLPFQPLLLLQSQKL</sequence>
<comment type="caution">
    <text evidence="1">The sequence shown here is derived from an EMBL/GenBank/DDBJ whole genome shotgun (WGS) entry which is preliminary data.</text>
</comment>
<protein>
    <submittedName>
        <fullName evidence="1">Uncharacterized protein</fullName>
    </submittedName>
</protein>
<reference evidence="1" key="2">
    <citation type="submission" date="2017-10" db="EMBL/GenBank/DDBJ databases">
        <title>Ladona fulva Genome sequencing and assembly.</title>
        <authorList>
            <person name="Murali S."/>
            <person name="Richards S."/>
            <person name="Bandaranaike D."/>
            <person name="Bellair M."/>
            <person name="Blankenburg K."/>
            <person name="Chao H."/>
            <person name="Dinh H."/>
            <person name="Doddapaneni H."/>
            <person name="Dugan-Rocha S."/>
            <person name="Elkadiri S."/>
            <person name="Gnanaolivu R."/>
            <person name="Hernandez B."/>
            <person name="Skinner E."/>
            <person name="Javaid M."/>
            <person name="Lee S."/>
            <person name="Li M."/>
            <person name="Ming W."/>
            <person name="Munidasa M."/>
            <person name="Muniz J."/>
            <person name="Nguyen L."/>
            <person name="Hughes D."/>
            <person name="Osuji N."/>
            <person name="Pu L.-L."/>
            <person name="Puazo M."/>
            <person name="Qu C."/>
            <person name="Quiroz J."/>
            <person name="Raj R."/>
            <person name="Weissenberger G."/>
            <person name="Xin Y."/>
            <person name="Zou X."/>
            <person name="Han Y."/>
            <person name="Worley K."/>
            <person name="Muzny D."/>
            <person name="Gibbs R."/>
        </authorList>
    </citation>
    <scope>NUCLEOTIDE SEQUENCE</scope>
    <source>
        <strain evidence="1">Sampled in the wild</strain>
    </source>
</reference>
<name>A0A8K0P7M7_LADFU</name>